<feature type="region of interest" description="Disordered" evidence="1">
    <location>
        <begin position="68"/>
        <end position="141"/>
    </location>
</feature>
<comment type="caution">
    <text evidence="2">The sequence shown here is derived from an EMBL/GenBank/DDBJ whole genome shotgun (WGS) entry which is preliminary data.</text>
</comment>
<protein>
    <submittedName>
        <fullName evidence="2">Uncharacterized protein</fullName>
    </submittedName>
</protein>
<dbReference type="AlphaFoldDB" id="A0A8S9G3I4"/>
<feature type="region of interest" description="Disordered" evidence="1">
    <location>
        <begin position="1"/>
        <end position="21"/>
    </location>
</feature>
<dbReference type="Proteomes" id="UP000712281">
    <property type="component" value="Unassembled WGS sequence"/>
</dbReference>
<gene>
    <name evidence="2" type="ORF">F2Q68_00020066</name>
</gene>
<accession>A0A8S9G3I4</accession>
<feature type="compositionally biased region" description="Polar residues" evidence="1">
    <location>
        <begin position="96"/>
        <end position="107"/>
    </location>
</feature>
<sequence>MHPGQVEDGYTQVKRSGWKPVRSMDVAVAARGQRGNVNLGGRDSRLEKNMENITVSNSFERLREDLDSVNPREDTQSPLKPIAGNQGNGKWRKNGPTKTNNRVQTQAKMKPVRGLVYDPTHQDSELSSTGKRMRVEPGDVGRSGGCFANENLVSGKESQHEQAKGMETPLVPTVAVEHTECTEKLGHSEMELENSMLKLIVFIGLVLNLKARPIVCYRGIC</sequence>
<proteinExistence type="predicted"/>
<reference evidence="2" key="1">
    <citation type="submission" date="2019-12" db="EMBL/GenBank/DDBJ databases">
        <title>Genome sequencing and annotation of Brassica cretica.</title>
        <authorList>
            <person name="Studholme D.J."/>
            <person name="Sarris P.F."/>
        </authorList>
    </citation>
    <scope>NUCLEOTIDE SEQUENCE</scope>
    <source>
        <strain evidence="2">PFS-001/15</strain>
        <tissue evidence="2">Leaf</tissue>
    </source>
</reference>
<evidence type="ECO:0000313" key="3">
    <source>
        <dbReference type="Proteomes" id="UP000712281"/>
    </source>
</evidence>
<dbReference type="EMBL" id="QGKW02002228">
    <property type="protein sequence ID" value="KAF2537692.1"/>
    <property type="molecule type" value="Genomic_DNA"/>
</dbReference>
<organism evidence="2 3">
    <name type="scientific">Brassica cretica</name>
    <name type="common">Mustard</name>
    <dbReference type="NCBI Taxonomy" id="69181"/>
    <lineage>
        <taxon>Eukaryota</taxon>
        <taxon>Viridiplantae</taxon>
        <taxon>Streptophyta</taxon>
        <taxon>Embryophyta</taxon>
        <taxon>Tracheophyta</taxon>
        <taxon>Spermatophyta</taxon>
        <taxon>Magnoliopsida</taxon>
        <taxon>eudicotyledons</taxon>
        <taxon>Gunneridae</taxon>
        <taxon>Pentapetalae</taxon>
        <taxon>rosids</taxon>
        <taxon>malvids</taxon>
        <taxon>Brassicales</taxon>
        <taxon>Brassicaceae</taxon>
        <taxon>Brassiceae</taxon>
        <taxon>Brassica</taxon>
    </lineage>
</organism>
<evidence type="ECO:0000313" key="2">
    <source>
        <dbReference type="EMBL" id="KAF2537692.1"/>
    </source>
</evidence>
<name>A0A8S9G3I4_BRACR</name>
<evidence type="ECO:0000256" key="1">
    <source>
        <dbReference type="SAM" id="MobiDB-lite"/>
    </source>
</evidence>